<evidence type="ECO:0000313" key="1">
    <source>
        <dbReference type="EMBL" id="MBW86218.1"/>
    </source>
</evidence>
<proteinExistence type="predicted"/>
<organism evidence="1">
    <name type="scientific">Rhizophora mucronata</name>
    <name type="common">Asiatic mangrove</name>
    <dbReference type="NCBI Taxonomy" id="61149"/>
    <lineage>
        <taxon>Eukaryota</taxon>
        <taxon>Viridiplantae</taxon>
        <taxon>Streptophyta</taxon>
        <taxon>Embryophyta</taxon>
        <taxon>Tracheophyta</taxon>
        <taxon>Spermatophyta</taxon>
        <taxon>Magnoliopsida</taxon>
        <taxon>eudicotyledons</taxon>
        <taxon>Gunneridae</taxon>
        <taxon>Pentapetalae</taxon>
        <taxon>rosids</taxon>
        <taxon>fabids</taxon>
        <taxon>Malpighiales</taxon>
        <taxon>Rhizophoraceae</taxon>
        <taxon>Rhizophora</taxon>
    </lineage>
</organism>
<name>A0A2P2IYC5_RHIMU</name>
<protein>
    <submittedName>
        <fullName evidence="1">Uncharacterized protein</fullName>
    </submittedName>
</protein>
<sequence>MLGANIDPVSGRAFFAPAQFSHLLVQKPYSRESHSWILTPFSDLVR</sequence>
<reference evidence="1" key="1">
    <citation type="submission" date="2018-02" db="EMBL/GenBank/DDBJ databases">
        <title>Rhizophora mucronata_Transcriptome.</title>
        <authorList>
            <person name="Meera S.P."/>
            <person name="Sreeshan A."/>
            <person name="Augustine A."/>
        </authorList>
    </citation>
    <scope>NUCLEOTIDE SEQUENCE</scope>
    <source>
        <tissue evidence="1">Leaf</tissue>
    </source>
</reference>
<dbReference type="AlphaFoldDB" id="A0A2P2IYC5"/>
<dbReference type="EMBL" id="GGEC01005735">
    <property type="protein sequence ID" value="MBW86218.1"/>
    <property type="molecule type" value="Transcribed_RNA"/>
</dbReference>
<accession>A0A2P2IYC5</accession>